<dbReference type="NCBIfam" id="NF009544">
    <property type="entry name" value="PRK12928.1"/>
    <property type="match status" value="1"/>
</dbReference>
<keyword evidence="12" id="KW-1185">Reference proteome</keyword>
<evidence type="ECO:0000256" key="7">
    <source>
        <dbReference type="ARBA" id="ARBA00023014"/>
    </source>
</evidence>
<dbReference type="HAMAP" id="MF_00206">
    <property type="entry name" value="Lipoyl_synth"/>
    <property type="match status" value="1"/>
</dbReference>
<dbReference type="CDD" id="cd01335">
    <property type="entry name" value="Radical_SAM"/>
    <property type="match status" value="1"/>
</dbReference>
<evidence type="ECO:0000256" key="5">
    <source>
        <dbReference type="ARBA" id="ARBA00022723"/>
    </source>
</evidence>
<feature type="binding site" evidence="9">
    <location>
        <position position="65"/>
    </location>
    <ligand>
        <name>[4Fe-4S] cluster</name>
        <dbReference type="ChEBI" id="CHEBI:49883"/>
        <label>2</label>
        <note>4Fe-4S-S-AdoMet</note>
    </ligand>
</feature>
<protein>
    <recommendedName>
        <fullName evidence="9">Lipoyl synthase</fullName>
        <ecNumber evidence="9">2.8.1.8</ecNumber>
    </recommendedName>
    <alternativeName>
        <fullName evidence="9">Lip-syn</fullName>
        <shortName evidence="9">LS</shortName>
    </alternativeName>
    <alternativeName>
        <fullName evidence="9">Lipoate synthase</fullName>
    </alternativeName>
    <alternativeName>
        <fullName evidence="9">Lipoic acid synthase</fullName>
    </alternativeName>
    <alternativeName>
        <fullName evidence="9">Sulfur insertion protein LipA</fullName>
    </alternativeName>
</protein>
<dbReference type="InterPro" id="IPR007197">
    <property type="entry name" value="rSAM"/>
</dbReference>
<dbReference type="EC" id="2.8.1.8" evidence="9"/>
<evidence type="ECO:0000259" key="10">
    <source>
        <dbReference type="PROSITE" id="PS51918"/>
    </source>
</evidence>
<keyword evidence="4 9" id="KW-0949">S-adenosyl-L-methionine</keyword>
<accession>A0A4R1R8W5</accession>
<keyword evidence="6 9" id="KW-0408">Iron</keyword>
<comment type="caution">
    <text evidence="11">The sequence shown here is derived from an EMBL/GenBank/DDBJ whole genome shotgun (WGS) entry which is preliminary data.</text>
</comment>
<feature type="binding site" evidence="9">
    <location>
        <position position="61"/>
    </location>
    <ligand>
        <name>[4Fe-4S] cluster</name>
        <dbReference type="ChEBI" id="CHEBI:49883"/>
        <label>2</label>
        <note>4Fe-4S-S-AdoMet</note>
    </ligand>
</feature>
<dbReference type="InterPro" id="IPR006638">
    <property type="entry name" value="Elp3/MiaA/NifB-like_rSAM"/>
</dbReference>
<evidence type="ECO:0000256" key="1">
    <source>
        <dbReference type="ARBA" id="ARBA00022485"/>
    </source>
</evidence>
<dbReference type="SMART" id="SM00729">
    <property type="entry name" value="Elp3"/>
    <property type="match status" value="1"/>
</dbReference>
<proteinExistence type="inferred from homology"/>
<dbReference type="GO" id="GO:0016992">
    <property type="term" value="F:lipoate synthase activity"/>
    <property type="evidence" value="ECO:0007669"/>
    <property type="project" value="UniProtKB-UniRule"/>
</dbReference>
<comment type="function">
    <text evidence="9">Catalyzes the radical-mediated insertion of two sulfur atoms into the C-6 and C-8 positions of the octanoyl moiety bound to the lipoyl domains of lipoate-dependent enzymes, thereby converting the octanoylated domains into lipoylated derivatives.</text>
</comment>
<dbReference type="GO" id="GO:0046872">
    <property type="term" value="F:metal ion binding"/>
    <property type="evidence" value="ECO:0007669"/>
    <property type="project" value="UniProtKB-KW"/>
</dbReference>
<dbReference type="InterPro" id="IPR003698">
    <property type="entry name" value="Lipoyl_synth"/>
</dbReference>
<dbReference type="PANTHER" id="PTHR10949">
    <property type="entry name" value="LIPOYL SYNTHASE"/>
    <property type="match status" value="1"/>
</dbReference>
<dbReference type="SUPFAM" id="SSF102114">
    <property type="entry name" value="Radical SAM enzymes"/>
    <property type="match status" value="1"/>
</dbReference>
<feature type="binding site" evidence="9">
    <location>
        <position position="40"/>
    </location>
    <ligand>
        <name>[4Fe-4S] cluster</name>
        <dbReference type="ChEBI" id="CHEBI:49883"/>
        <label>1</label>
    </ligand>
</feature>
<comment type="catalytic activity">
    <reaction evidence="8 9">
        <text>[[Fe-S] cluster scaffold protein carrying a second [4Fe-4S](2+) cluster] + N(6)-octanoyl-L-lysyl-[protein] + 2 oxidized [2Fe-2S]-[ferredoxin] + 2 S-adenosyl-L-methionine + 4 H(+) = [[Fe-S] cluster scaffold protein] + N(6)-[(R)-dihydrolipoyl]-L-lysyl-[protein] + 4 Fe(3+) + 2 hydrogen sulfide + 2 5'-deoxyadenosine + 2 L-methionine + 2 reduced [2Fe-2S]-[ferredoxin]</text>
        <dbReference type="Rhea" id="RHEA:16585"/>
        <dbReference type="Rhea" id="RHEA-COMP:9928"/>
        <dbReference type="Rhea" id="RHEA-COMP:10000"/>
        <dbReference type="Rhea" id="RHEA-COMP:10001"/>
        <dbReference type="Rhea" id="RHEA-COMP:10475"/>
        <dbReference type="Rhea" id="RHEA-COMP:14568"/>
        <dbReference type="Rhea" id="RHEA-COMP:14569"/>
        <dbReference type="ChEBI" id="CHEBI:15378"/>
        <dbReference type="ChEBI" id="CHEBI:17319"/>
        <dbReference type="ChEBI" id="CHEBI:29034"/>
        <dbReference type="ChEBI" id="CHEBI:29919"/>
        <dbReference type="ChEBI" id="CHEBI:33722"/>
        <dbReference type="ChEBI" id="CHEBI:33737"/>
        <dbReference type="ChEBI" id="CHEBI:33738"/>
        <dbReference type="ChEBI" id="CHEBI:57844"/>
        <dbReference type="ChEBI" id="CHEBI:59789"/>
        <dbReference type="ChEBI" id="CHEBI:78809"/>
        <dbReference type="ChEBI" id="CHEBI:83100"/>
        <dbReference type="EC" id="2.8.1.8"/>
    </reaction>
</comment>
<feature type="binding site" evidence="9">
    <location>
        <position position="68"/>
    </location>
    <ligand>
        <name>[4Fe-4S] cluster</name>
        <dbReference type="ChEBI" id="CHEBI:49883"/>
        <label>2</label>
        <note>4Fe-4S-S-AdoMet</note>
    </ligand>
</feature>
<feature type="binding site" evidence="9">
    <location>
        <position position="35"/>
    </location>
    <ligand>
        <name>[4Fe-4S] cluster</name>
        <dbReference type="ChEBI" id="CHEBI:49883"/>
        <label>1</label>
    </ligand>
</feature>
<dbReference type="GO" id="GO:0005737">
    <property type="term" value="C:cytoplasm"/>
    <property type="evidence" value="ECO:0007669"/>
    <property type="project" value="UniProtKB-SubCell"/>
</dbReference>
<feature type="binding site" evidence="9">
    <location>
        <position position="274"/>
    </location>
    <ligand>
        <name>[4Fe-4S] cluster</name>
        <dbReference type="ChEBI" id="CHEBI:49883"/>
        <label>1</label>
    </ligand>
</feature>
<comment type="pathway">
    <text evidence="9">Protein modification; protein lipoylation via endogenous pathway; protein N(6)-(lipoyl)lysine from octanoyl-[acyl-carrier-protein]: step 2/2.</text>
</comment>
<dbReference type="Gene3D" id="3.20.20.70">
    <property type="entry name" value="Aldolase class I"/>
    <property type="match status" value="1"/>
</dbReference>
<dbReference type="SFLD" id="SFLDF00271">
    <property type="entry name" value="lipoyl_synthase"/>
    <property type="match status" value="1"/>
</dbReference>
<dbReference type="InterPro" id="IPR058240">
    <property type="entry name" value="rSAM_sf"/>
</dbReference>
<feature type="domain" description="Radical SAM core" evidence="10">
    <location>
        <begin position="47"/>
        <end position="263"/>
    </location>
</feature>
<dbReference type="GO" id="GO:0051539">
    <property type="term" value="F:4 iron, 4 sulfur cluster binding"/>
    <property type="evidence" value="ECO:0007669"/>
    <property type="project" value="UniProtKB-UniRule"/>
</dbReference>
<dbReference type="RefSeq" id="WP_132016001.1">
    <property type="nucleotide sequence ID" value="NZ_SLUN01000029.1"/>
</dbReference>
<evidence type="ECO:0000256" key="6">
    <source>
        <dbReference type="ARBA" id="ARBA00023004"/>
    </source>
</evidence>
<evidence type="ECO:0000313" key="12">
    <source>
        <dbReference type="Proteomes" id="UP000295008"/>
    </source>
</evidence>
<keyword evidence="5 9" id="KW-0479">Metal-binding</keyword>
<dbReference type="PIRSF" id="PIRSF005963">
    <property type="entry name" value="Lipoyl_synth"/>
    <property type="match status" value="1"/>
</dbReference>
<evidence type="ECO:0000256" key="2">
    <source>
        <dbReference type="ARBA" id="ARBA00022490"/>
    </source>
</evidence>
<dbReference type="Pfam" id="PF04055">
    <property type="entry name" value="Radical_SAM"/>
    <property type="match status" value="1"/>
</dbReference>
<comment type="subcellular location">
    <subcellularLocation>
        <location evidence="9">Cytoplasm</location>
    </subcellularLocation>
</comment>
<evidence type="ECO:0000313" key="11">
    <source>
        <dbReference type="EMBL" id="TCL62009.1"/>
    </source>
</evidence>
<keyword evidence="3 9" id="KW-0808">Transferase</keyword>
<dbReference type="OrthoDB" id="9787898at2"/>
<evidence type="ECO:0000256" key="9">
    <source>
        <dbReference type="HAMAP-Rule" id="MF_00206"/>
    </source>
</evidence>
<feature type="binding site" evidence="9">
    <location>
        <position position="46"/>
    </location>
    <ligand>
        <name>[4Fe-4S] cluster</name>
        <dbReference type="ChEBI" id="CHEBI:49883"/>
        <label>1</label>
    </ligand>
</feature>
<evidence type="ECO:0000256" key="8">
    <source>
        <dbReference type="ARBA" id="ARBA00047326"/>
    </source>
</evidence>
<name>A0A4R1R8W5_HYDET</name>
<evidence type="ECO:0000256" key="3">
    <source>
        <dbReference type="ARBA" id="ARBA00022679"/>
    </source>
</evidence>
<dbReference type="Proteomes" id="UP000295008">
    <property type="component" value="Unassembled WGS sequence"/>
</dbReference>
<dbReference type="EMBL" id="SLUN01000029">
    <property type="protein sequence ID" value="TCL62009.1"/>
    <property type="molecule type" value="Genomic_DNA"/>
</dbReference>
<comment type="similarity">
    <text evidence="9">Belongs to the radical SAM superfamily. Lipoyl synthase family.</text>
</comment>
<keyword evidence="7 9" id="KW-0411">Iron-sulfur</keyword>
<dbReference type="FunFam" id="3.20.20.70:FF:000186">
    <property type="entry name" value="Lipoyl synthase"/>
    <property type="match status" value="1"/>
</dbReference>
<dbReference type="SFLD" id="SFLDS00029">
    <property type="entry name" value="Radical_SAM"/>
    <property type="match status" value="1"/>
</dbReference>
<dbReference type="NCBIfam" id="TIGR00510">
    <property type="entry name" value="lipA"/>
    <property type="match status" value="1"/>
</dbReference>
<dbReference type="InterPro" id="IPR013785">
    <property type="entry name" value="Aldolase_TIM"/>
</dbReference>
<reference evidence="11 12" key="1">
    <citation type="submission" date="2019-03" db="EMBL/GenBank/DDBJ databases">
        <title>Genomic Encyclopedia of Type Strains, Phase IV (KMG-IV): sequencing the most valuable type-strain genomes for metagenomic binning, comparative biology and taxonomic classification.</title>
        <authorList>
            <person name="Goeker M."/>
        </authorList>
    </citation>
    <scope>NUCLEOTIDE SEQUENCE [LARGE SCALE GENOMIC DNA]</scope>
    <source>
        <strain evidence="11 12">LX-B</strain>
    </source>
</reference>
<dbReference type="AlphaFoldDB" id="A0A4R1R8W5"/>
<dbReference type="UniPathway" id="UPA00538">
    <property type="reaction ID" value="UER00593"/>
</dbReference>
<comment type="cofactor">
    <cofactor evidence="9">
        <name>[4Fe-4S] cluster</name>
        <dbReference type="ChEBI" id="CHEBI:49883"/>
    </cofactor>
    <text evidence="9">Binds 2 [4Fe-4S] clusters per subunit. One cluster is coordinated with 3 cysteines and an exchangeable S-adenosyl-L-methionine.</text>
</comment>
<keyword evidence="2 9" id="KW-0963">Cytoplasm</keyword>
<dbReference type="NCBIfam" id="NF004019">
    <property type="entry name" value="PRK05481.1"/>
    <property type="match status" value="1"/>
</dbReference>
<dbReference type="PROSITE" id="PS51918">
    <property type="entry name" value="RADICAL_SAM"/>
    <property type="match status" value="1"/>
</dbReference>
<keyword evidence="1 9" id="KW-0004">4Fe-4S</keyword>
<organism evidence="11 12">
    <name type="scientific">Hydrogenispora ethanolica</name>
    <dbReference type="NCBI Taxonomy" id="1082276"/>
    <lineage>
        <taxon>Bacteria</taxon>
        <taxon>Bacillati</taxon>
        <taxon>Bacillota</taxon>
        <taxon>Hydrogenispora</taxon>
    </lineage>
</organism>
<gene>
    <name evidence="9" type="primary">lipA</name>
    <name evidence="11" type="ORF">EDC14_102938</name>
</gene>
<sequence>MRNRLPEWLRGHSPLRAATNPVREVLGDLHLNTVCLSAQCPNRGQCYGEGTATFLILGNVCTRRCRFCAVAKGEVRAVDPGEPARIVTAGRRLGLRHMVITSVTRDDLSDGGAGWFAAVVRLIRQELPGVTVEVLTPDFQGMPEAIGTVAAAAPDIFNHNLETVARLYPAVRPQADYRRSLELLRQVKRIDPQILTKSGLMVGLGESGAEVERAMDDLREAGCDFLTIGQYLQPTREHLPVAEYVRPEVFEAWAETAYGKGFRYVAAGPLVRSSFHAGAFRQLAR</sequence>
<dbReference type="PANTHER" id="PTHR10949:SF0">
    <property type="entry name" value="LIPOYL SYNTHASE, MITOCHONDRIAL"/>
    <property type="match status" value="1"/>
</dbReference>
<evidence type="ECO:0000256" key="4">
    <source>
        <dbReference type="ARBA" id="ARBA00022691"/>
    </source>
</evidence>
<dbReference type="GO" id="GO:0009249">
    <property type="term" value="P:protein lipoylation"/>
    <property type="evidence" value="ECO:0007669"/>
    <property type="project" value="UniProtKB-UniRule"/>
</dbReference>
<dbReference type="SFLD" id="SFLDG01058">
    <property type="entry name" value="lipoyl_synthase_like"/>
    <property type="match status" value="1"/>
</dbReference>